<evidence type="ECO:0000259" key="9">
    <source>
        <dbReference type="PROSITE" id="PS51918"/>
    </source>
</evidence>
<feature type="binding site" evidence="8">
    <location>
        <position position="23"/>
    </location>
    <ligand>
        <name>[4Fe-4S] cluster</name>
        <dbReference type="ChEBI" id="CHEBI:49883"/>
        <note>4Fe-4S-S-AdoMet</note>
    </ligand>
</feature>
<dbReference type="PANTHER" id="PTHR11228">
    <property type="entry name" value="RADICAL SAM DOMAIN PROTEIN"/>
    <property type="match status" value="1"/>
</dbReference>
<dbReference type="NCBIfam" id="TIGR04085">
    <property type="entry name" value="rSAM_more_4Fe4S"/>
    <property type="match status" value="1"/>
</dbReference>
<dbReference type="GO" id="GO:1904047">
    <property type="term" value="F:S-adenosyl-L-methionine binding"/>
    <property type="evidence" value="ECO:0007669"/>
    <property type="project" value="UniProtKB-UniRule"/>
</dbReference>
<comment type="subunit">
    <text evidence="8">Interacts with PqqD. The interaction is necessary for activity of PqqE.</text>
</comment>
<dbReference type="SFLD" id="SFLDS00029">
    <property type="entry name" value="Radical_SAM"/>
    <property type="match status" value="1"/>
</dbReference>
<keyword evidence="4 8" id="KW-0884">PQQ biosynthesis</keyword>
<dbReference type="SFLD" id="SFLDG01386">
    <property type="entry name" value="main_SPASM_domain-containing"/>
    <property type="match status" value="1"/>
</dbReference>
<organism evidence="10 11">
    <name type="scientific">Grimontia marina</name>
    <dbReference type="NCBI Taxonomy" id="646534"/>
    <lineage>
        <taxon>Bacteria</taxon>
        <taxon>Pseudomonadati</taxon>
        <taxon>Pseudomonadota</taxon>
        <taxon>Gammaproteobacteria</taxon>
        <taxon>Vibrionales</taxon>
        <taxon>Vibrionaceae</taxon>
        <taxon>Grimontia</taxon>
    </lineage>
</organism>
<dbReference type="InterPro" id="IPR011843">
    <property type="entry name" value="PQQ_synth_PqqE_bac"/>
</dbReference>
<dbReference type="InterPro" id="IPR013785">
    <property type="entry name" value="Aldolase_TIM"/>
</dbReference>
<dbReference type="GO" id="GO:0016491">
    <property type="term" value="F:oxidoreductase activity"/>
    <property type="evidence" value="ECO:0007669"/>
    <property type="project" value="UniProtKB-KW"/>
</dbReference>
<keyword evidence="1 8" id="KW-0004">4Fe-4S</keyword>
<comment type="cofactor">
    <cofactor evidence="8">
        <name>[4Fe-4S] cluster</name>
        <dbReference type="ChEBI" id="CHEBI:49883"/>
    </cofactor>
    <text evidence="8">Binds 1 [4Fe-4S] cluster. The cluster is coordinated with 3 cysteines and an exchangeable S-adenosyl-L-methionine.</text>
</comment>
<dbReference type="SFLD" id="SFLDG01067">
    <property type="entry name" value="SPASM/twitch_domain_containing"/>
    <property type="match status" value="1"/>
</dbReference>
<dbReference type="EC" id="1.21.98.4" evidence="8"/>
<dbReference type="GO" id="GO:0009975">
    <property type="term" value="F:cyclase activity"/>
    <property type="evidence" value="ECO:0007669"/>
    <property type="project" value="UniProtKB-UniRule"/>
</dbReference>
<evidence type="ECO:0000256" key="3">
    <source>
        <dbReference type="ARBA" id="ARBA00022723"/>
    </source>
</evidence>
<evidence type="ECO:0000313" key="11">
    <source>
        <dbReference type="Proteomes" id="UP000073601"/>
    </source>
</evidence>
<keyword evidence="3 8" id="KW-0479">Metal-binding</keyword>
<evidence type="ECO:0000256" key="6">
    <source>
        <dbReference type="ARBA" id="ARBA00023004"/>
    </source>
</evidence>
<dbReference type="CDD" id="cd21119">
    <property type="entry name" value="SPASM_PqqE"/>
    <property type="match status" value="1"/>
</dbReference>
<comment type="catalytic activity">
    <reaction evidence="8">
        <text>[PQQ precursor protein] + S-adenosyl-L-methionine = E-Y cross-linked-[PQQ precursor protein] + 5'-deoxyadenosine + L-methionine + H(+)</text>
        <dbReference type="Rhea" id="RHEA:56836"/>
        <dbReference type="Rhea" id="RHEA-COMP:14800"/>
        <dbReference type="Rhea" id="RHEA-COMP:14801"/>
        <dbReference type="ChEBI" id="CHEBI:15378"/>
        <dbReference type="ChEBI" id="CHEBI:17319"/>
        <dbReference type="ChEBI" id="CHEBI:57844"/>
        <dbReference type="ChEBI" id="CHEBI:59789"/>
        <dbReference type="ChEBI" id="CHEBI:141026"/>
        <dbReference type="ChEBI" id="CHEBI:141027"/>
        <dbReference type="EC" id="1.21.98.4"/>
    </reaction>
</comment>
<evidence type="ECO:0000313" key="10">
    <source>
        <dbReference type="EMBL" id="CZF83609.1"/>
    </source>
</evidence>
<keyword evidence="7 8" id="KW-0411">Iron-sulfur</keyword>
<dbReference type="GO" id="GO:0005506">
    <property type="term" value="F:iron ion binding"/>
    <property type="evidence" value="ECO:0007669"/>
    <property type="project" value="UniProtKB-UniRule"/>
</dbReference>
<dbReference type="Proteomes" id="UP000073601">
    <property type="component" value="Unassembled WGS sequence"/>
</dbReference>
<dbReference type="SUPFAM" id="SSF102114">
    <property type="entry name" value="Radical SAM enzymes"/>
    <property type="match status" value="1"/>
</dbReference>
<keyword evidence="2 8" id="KW-0949">S-adenosyl-L-methionine</keyword>
<evidence type="ECO:0000256" key="2">
    <source>
        <dbReference type="ARBA" id="ARBA00022691"/>
    </source>
</evidence>
<keyword evidence="6 8" id="KW-0408">Iron</keyword>
<evidence type="ECO:0000256" key="1">
    <source>
        <dbReference type="ARBA" id="ARBA00022485"/>
    </source>
</evidence>
<name>A0A128FA13_9GAMM</name>
<dbReference type="SFLD" id="SFLDF00280">
    <property type="entry name" value="coenzyme_PQQ_synthesis_protein"/>
    <property type="match status" value="1"/>
</dbReference>
<dbReference type="AlphaFoldDB" id="A0A128FA13"/>
<dbReference type="InterPro" id="IPR006638">
    <property type="entry name" value="Elp3/MiaA/NifB-like_rSAM"/>
</dbReference>
<feature type="binding site" evidence="8">
    <location>
        <position position="30"/>
    </location>
    <ligand>
        <name>[4Fe-4S] cluster</name>
        <dbReference type="ChEBI" id="CHEBI:49883"/>
        <note>4Fe-4S-S-AdoMet</note>
    </ligand>
</feature>
<evidence type="ECO:0000256" key="8">
    <source>
        <dbReference type="HAMAP-Rule" id="MF_00660"/>
    </source>
</evidence>
<keyword evidence="11" id="KW-1185">Reference proteome</keyword>
<proteinExistence type="inferred from homology"/>
<dbReference type="GO" id="GO:0018189">
    <property type="term" value="P:pyrroloquinoline quinone biosynthetic process"/>
    <property type="evidence" value="ECO:0007669"/>
    <property type="project" value="UniProtKB-UniRule"/>
</dbReference>
<dbReference type="PROSITE" id="PS51918">
    <property type="entry name" value="RADICAL_SAM"/>
    <property type="match status" value="1"/>
</dbReference>
<dbReference type="RefSeq" id="WP_062710709.1">
    <property type="nucleotide sequence ID" value="NZ_CAWRCI010000024.1"/>
</dbReference>
<dbReference type="InterPro" id="IPR023885">
    <property type="entry name" value="4Fe4S-binding_SPASM_dom"/>
</dbReference>
<gene>
    <name evidence="10" type="primary">albA</name>
    <name evidence="8" type="synonym">pqqE</name>
    <name evidence="10" type="ORF">GMA8713_02735</name>
</gene>
<dbReference type="InterPro" id="IPR050377">
    <property type="entry name" value="Radical_SAM_PqqE_MftC-like"/>
</dbReference>
<dbReference type="Gene3D" id="3.20.20.70">
    <property type="entry name" value="Aldolase class I"/>
    <property type="match status" value="1"/>
</dbReference>
<dbReference type="InterPro" id="IPR017200">
    <property type="entry name" value="PqqE-like"/>
</dbReference>
<comment type="similarity">
    <text evidence="8">Belongs to the radical SAM superfamily. PqqE family.</text>
</comment>
<dbReference type="InterPro" id="IPR058240">
    <property type="entry name" value="rSAM_sf"/>
</dbReference>
<protein>
    <recommendedName>
        <fullName evidence="8">PqqA peptide cyclase</fullName>
        <ecNumber evidence="8">1.21.98.4</ecNumber>
    </recommendedName>
    <alternativeName>
        <fullName evidence="8">Coenzyme PQQ synthesis protein E</fullName>
    </alternativeName>
</protein>
<dbReference type="GO" id="GO:0051539">
    <property type="term" value="F:4 iron, 4 sulfur cluster binding"/>
    <property type="evidence" value="ECO:0007669"/>
    <property type="project" value="UniProtKB-KW"/>
</dbReference>
<dbReference type="SMART" id="SM00729">
    <property type="entry name" value="Elp3"/>
    <property type="match status" value="1"/>
</dbReference>
<evidence type="ECO:0000256" key="7">
    <source>
        <dbReference type="ARBA" id="ARBA00023014"/>
    </source>
</evidence>
<dbReference type="PIRSF" id="PIRSF037420">
    <property type="entry name" value="PQQ_syn_pqqE"/>
    <property type="match status" value="1"/>
</dbReference>
<evidence type="ECO:0000256" key="5">
    <source>
        <dbReference type="ARBA" id="ARBA00023002"/>
    </source>
</evidence>
<dbReference type="InterPro" id="IPR007197">
    <property type="entry name" value="rSAM"/>
</dbReference>
<feature type="domain" description="Radical SAM core" evidence="9">
    <location>
        <begin position="9"/>
        <end position="228"/>
    </location>
</feature>
<dbReference type="PANTHER" id="PTHR11228:SF7">
    <property type="entry name" value="PQQA PEPTIDE CYCLASE"/>
    <property type="match status" value="1"/>
</dbReference>
<comment type="function">
    <text evidence="8">Catalyzes the cross-linking of a glutamate residue and a tyrosine residue in the PqqA protein as part of the biosynthesis of pyrroloquinoline quinone (PQQ).</text>
</comment>
<dbReference type="Pfam" id="PF04055">
    <property type="entry name" value="Radical_SAM"/>
    <property type="match status" value="1"/>
</dbReference>
<reference evidence="11" key="1">
    <citation type="submission" date="2016-02" db="EMBL/GenBank/DDBJ databases">
        <authorList>
            <person name="Rodrigo-Torres Lidia"/>
            <person name="Arahal R.David."/>
        </authorList>
    </citation>
    <scope>NUCLEOTIDE SEQUENCE [LARGE SCALE GENOMIC DNA]</scope>
    <source>
        <strain evidence="11">CECT 8713</strain>
    </source>
</reference>
<dbReference type="CDD" id="cd01335">
    <property type="entry name" value="Radical_SAM"/>
    <property type="match status" value="1"/>
</dbReference>
<keyword evidence="5 8" id="KW-0560">Oxidoreductase</keyword>
<dbReference type="OrthoDB" id="9792276at2"/>
<dbReference type="HAMAP" id="MF_00660">
    <property type="entry name" value="PqqE"/>
    <property type="match status" value="1"/>
</dbReference>
<accession>A0A128FA13</accession>
<dbReference type="UniPathway" id="UPA00539"/>
<sequence length="376" mass="41653">MTKSGSKPVNPPLWLLAELTYRCPLHCAYCANPLNLGDPDDELSTDDWFRVLKEGRDLGAVQLGFSGGEPLMRKDLEQLVAHAKGLGYYTNLITSAVGLNEKRILALKEAGLDHIQISFQSADPDLSDAIAGKRHAFEHKKSMFKAVKDNGFPMVMNVVITRQNIESIEAIMALAIELEADFVELATSQYYGWALHNRDALLPSQSQIEEAEAKVNAIRYSQQGIGPKFIFVTPDYHESRPKPCMSGWGNIFLNIAPDGKALPCHSAAMLDLPHPNVKEHSLSYIWQESESFNHFRGFDWMREPCRSCNEKENDFGGCRCQAMLLTGDPANADPVCSKSPHHHVIEEAVAKANQGCHSAALARTVKNSQIILSVKP</sequence>
<evidence type="ECO:0000256" key="4">
    <source>
        <dbReference type="ARBA" id="ARBA00022905"/>
    </source>
</evidence>
<comment type="pathway">
    <text evidence="8">Cofactor biosynthesis; pyrroloquinoline quinone biosynthesis.</text>
</comment>
<feature type="binding site" evidence="8">
    <location>
        <position position="27"/>
    </location>
    <ligand>
        <name>[4Fe-4S] cluster</name>
        <dbReference type="ChEBI" id="CHEBI:49883"/>
        <note>4Fe-4S-S-AdoMet</note>
    </ligand>
</feature>
<dbReference type="EMBL" id="FIZY01000024">
    <property type="protein sequence ID" value="CZF83609.1"/>
    <property type="molecule type" value="Genomic_DNA"/>
</dbReference>
<dbReference type="Pfam" id="PF13186">
    <property type="entry name" value="SPASM"/>
    <property type="match status" value="1"/>
</dbReference>
<dbReference type="NCBIfam" id="TIGR02109">
    <property type="entry name" value="PQQ_syn_pqqE"/>
    <property type="match status" value="1"/>
</dbReference>